<name>A0A212RKZ2_9CHLR</name>
<dbReference type="RefSeq" id="WP_088572153.1">
    <property type="nucleotide sequence ID" value="NZ_FYEK01000066.1"/>
</dbReference>
<accession>A0A212RKZ2</accession>
<dbReference type="Proteomes" id="UP000197025">
    <property type="component" value="Unassembled WGS sequence"/>
</dbReference>
<dbReference type="InterPro" id="IPR040841">
    <property type="entry name" value="Luciferase_dom"/>
</dbReference>
<dbReference type="OrthoDB" id="822427at2"/>
<proteinExistence type="predicted"/>
<feature type="region of interest" description="Disordered" evidence="1">
    <location>
        <begin position="1"/>
        <end position="27"/>
    </location>
</feature>
<evidence type="ECO:0000313" key="3">
    <source>
        <dbReference type="EMBL" id="SNB73111.1"/>
    </source>
</evidence>
<evidence type="ECO:0000256" key="1">
    <source>
        <dbReference type="SAM" id="MobiDB-lite"/>
    </source>
</evidence>
<feature type="domain" description="Luciferase" evidence="2">
    <location>
        <begin position="80"/>
        <end position="149"/>
    </location>
</feature>
<dbReference type="InParanoid" id="A0A212RKZ2"/>
<sequence length="170" mass="19066">MDRLEDLPARTGERPLTRRSMPHQQLTQNAPRALQEALFERARALPGVRVAPSRISVPGARAFYLDPERAQGPAEAFVFGYEFAHLHPPYDGSLHLSLPPELAERVVERGWGEFHPLVAQGVLPPTYVMVYGPRDEAELEVVWRILQASYAFARGEEVESVQAQKGDRNA</sequence>
<feature type="compositionally biased region" description="Basic and acidic residues" evidence="1">
    <location>
        <begin position="1"/>
        <end position="16"/>
    </location>
</feature>
<reference evidence="4" key="1">
    <citation type="submission" date="2017-06" db="EMBL/GenBank/DDBJ databases">
        <authorList>
            <person name="Varghese N."/>
            <person name="Submissions S."/>
        </authorList>
    </citation>
    <scope>NUCLEOTIDE SEQUENCE [LARGE SCALE GENOMIC DNA]</scope>
    <source>
        <strain evidence="4">JAD2</strain>
    </source>
</reference>
<evidence type="ECO:0000259" key="2">
    <source>
        <dbReference type="Pfam" id="PF17648"/>
    </source>
</evidence>
<protein>
    <submittedName>
        <fullName evidence="3">Phospholipase/carboxylesterase</fullName>
    </submittedName>
</protein>
<organism evidence="3 4">
    <name type="scientific">Thermoflexus hugenholtzii JAD2</name>
    <dbReference type="NCBI Taxonomy" id="877466"/>
    <lineage>
        <taxon>Bacteria</taxon>
        <taxon>Bacillati</taxon>
        <taxon>Chloroflexota</taxon>
        <taxon>Thermoflexia</taxon>
        <taxon>Thermoflexales</taxon>
        <taxon>Thermoflexaceae</taxon>
        <taxon>Thermoflexus</taxon>
    </lineage>
</organism>
<dbReference type="Pfam" id="PF17648">
    <property type="entry name" value="Luciferase"/>
    <property type="match status" value="1"/>
</dbReference>
<keyword evidence="4" id="KW-1185">Reference proteome</keyword>
<dbReference type="PANTHER" id="PTHR38695:SF1">
    <property type="entry name" value="AMINO ACID PERMEASE_ SLC12A DOMAIN-CONTAINING PROTEIN"/>
    <property type="match status" value="1"/>
</dbReference>
<dbReference type="InterPro" id="IPR048273">
    <property type="entry name" value="Luciferase"/>
</dbReference>
<dbReference type="AlphaFoldDB" id="A0A212RKZ2"/>
<evidence type="ECO:0000313" key="4">
    <source>
        <dbReference type="Proteomes" id="UP000197025"/>
    </source>
</evidence>
<dbReference type="EMBL" id="FYEK01000066">
    <property type="protein sequence ID" value="SNB73111.1"/>
    <property type="molecule type" value="Genomic_DNA"/>
</dbReference>
<dbReference type="PANTHER" id="PTHR38695">
    <property type="entry name" value="AMINO ACID PERMEASE_ SLC12A DOMAIN-CONTAINING PROTEIN"/>
    <property type="match status" value="1"/>
</dbReference>
<gene>
    <name evidence="3" type="ORF">SAMN02746019_00017170</name>
</gene>